<proteinExistence type="predicted"/>
<dbReference type="CDD" id="cd00112">
    <property type="entry name" value="LDLa"/>
    <property type="match status" value="1"/>
</dbReference>
<evidence type="ECO:0000256" key="2">
    <source>
        <dbReference type="PROSITE-ProRule" id="PRU00124"/>
    </source>
</evidence>
<dbReference type="SUPFAM" id="SSF57424">
    <property type="entry name" value="LDL receptor-like module"/>
    <property type="match status" value="1"/>
</dbReference>
<feature type="disulfide bond" evidence="2">
    <location>
        <begin position="107"/>
        <end position="122"/>
    </location>
</feature>
<gene>
    <name evidence="3" type="ORF">JBS370_LOCUS42168</name>
</gene>
<sequence>MMYSGYASPIRSNISSIKTVKVYAESSQPMNITHPCRRNNGECPDFCFPRQEQGILTRVCGCRYGRKLNTLNNQECVDNSQAEPSQISCDGRFQCRNGRCISLSYKCNGDDDCYDNSHEQNC</sequence>
<dbReference type="Pfam" id="PF00057">
    <property type="entry name" value="Ldl_recept_a"/>
    <property type="match status" value="1"/>
</dbReference>
<dbReference type="Proteomes" id="UP000663836">
    <property type="component" value="Unassembled WGS sequence"/>
</dbReference>
<dbReference type="InterPro" id="IPR036055">
    <property type="entry name" value="LDL_receptor-like_sf"/>
</dbReference>
<dbReference type="SMART" id="SM00192">
    <property type="entry name" value="LDLa"/>
    <property type="match status" value="1"/>
</dbReference>
<name>A0A820LKY8_9BILA</name>
<comment type="caution">
    <text evidence="2">Lacks conserved residue(s) required for the propagation of feature annotation.</text>
</comment>
<feature type="disulfide bond" evidence="2">
    <location>
        <begin position="95"/>
        <end position="113"/>
    </location>
</feature>
<reference evidence="3" key="1">
    <citation type="submission" date="2021-02" db="EMBL/GenBank/DDBJ databases">
        <authorList>
            <person name="Nowell W R."/>
        </authorList>
    </citation>
    <scope>NUCLEOTIDE SEQUENCE</scope>
</reference>
<dbReference type="InterPro" id="IPR002172">
    <property type="entry name" value="LDrepeatLR_classA_rpt"/>
</dbReference>
<dbReference type="EMBL" id="CAJOBD010053374">
    <property type="protein sequence ID" value="CAF4358648.1"/>
    <property type="molecule type" value="Genomic_DNA"/>
</dbReference>
<dbReference type="Gene3D" id="4.10.400.10">
    <property type="entry name" value="Low-density Lipoprotein Receptor"/>
    <property type="match status" value="1"/>
</dbReference>
<organism evidence="3 4">
    <name type="scientific">Rotaria sordida</name>
    <dbReference type="NCBI Taxonomy" id="392033"/>
    <lineage>
        <taxon>Eukaryota</taxon>
        <taxon>Metazoa</taxon>
        <taxon>Spiralia</taxon>
        <taxon>Gnathifera</taxon>
        <taxon>Rotifera</taxon>
        <taxon>Eurotatoria</taxon>
        <taxon>Bdelloidea</taxon>
        <taxon>Philodinida</taxon>
        <taxon>Philodinidae</taxon>
        <taxon>Rotaria</taxon>
    </lineage>
</organism>
<feature type="non-terminal residue" evidence="3">
    <location>
        <position position="1"/>
    </location>
</feature>
<comment type="caution">
    <text evidence="3">The sequence shown here is derived from an EMBL/GenBank/DDBJ whole genome shotgun (WGS) entry which is preliminary data.</text>
</comment>
<dbReference type="InterPro" id="IPR023415">
    <property type="entry name" value="LDLR_class-A_CS"/>
</dbReference>
<dbReference type="Gene3D" id="2.120.10.30">
    <property type="entry name" value="TolB, C-terminal domain"/>
    <property type="match status" value="1"/>
</dbReference>
<dbReference type="InterPro" id="IPR011042">
    <property type="entry name" value="6-blade_b-propeller_TolB-like"/>
</dbReference>
<dbReference type="PROSITE" id="PS01209">
    <property type="entry name" value="LDLRA_1"/>
    <property type="match status" value="1"/>
</dbReference>
<keyword evidence="1 2" id="KW-1015">Disulfide bond</keyword>
<evidence type="ECO:0000313" key="3">
    <source>
        <dbReference type="EMBL" id="CAF4358648.1"/>
    </source>
</evidence>
<protein>
    <submittedName>
        <fullName evidence="3">Uncharacterized protein</fullName>
    </submittedName>
</protein>
<dbReference type="PROSITE" id="PS50068">
    <property type="entry name" value="LDLRA_2"/>
    <property type="match status" value="1"/>
</dbReference>
<evidence type="ECO:0000256" key="1">
    <source>
        <dbReference type="ARBA" id="ARBA00023157"/>
    </source>
</evidence>
<evidence type="ECO:0000313" key="4">
    <source>
        <dbReference type="Proteomes" id="UP000663836"/>
    </source>
</evidence>
<accession>A0A820LKY8</accession>
<dbReference type="AlphaFoldDB" id="A0A820LKY8"/>